<name>A0ACC6P9R3_9BACL</name>
<protein>
    <submittedName>
        <fullName evidence="1">Uncharacterized protein</fullName>
    </submittedName>
</protein>
<reference evidence="1" key="1">
    <citation type="submission" date="2024-03" db="EMBL/GenBank/DDBJ databases">
        <title>Whole genome sequecning of epiphytes from Marcgravia umbellata leaves.</title>
        <authorList>
            <person name="Kumar G."/>
            <person name="Savka M.A."/>
        </authorList>
    </citation>
    <scope>NUCLEOTIDE SEQUENCE</scope>
    <source>
        <strain evidence="1">RIT_BL5</strain>
    </source>
</reference>
<gene>
    <name evidence="1" type="ORF">WKI47_07050</name>
</gene>
<dbReference type="EMBL" id="JBBKAR010000023">
    <property type="protein sequence ID" value="MEJ8303675.1"/>
    <property type="molecule type" value="Genomic_DNA"/>
</dbReference>
<comment type="caution">
    <text evidence="1">The sequence shown here is derived from an EMBL/GenBank/DDBJ whole genome shotgun (WGS) entry which is preliminary data.</text>
</comment>
<accession>A0ACC6P9R3</accession>
<organism evidence="1 2">
    <name type="scientific">Saccharibacillus sacchari</name>
    <dbReference type="NCBI Taxonomy" id="456493"/>
    <lineage>
        <taxon>Bacteria</taxon>
        <taxon>Bacillati</taxon>
        <taxon>Bacillota</taxon>
        <taxon>Bacilli</taxon>
        <taxon>Bacillales</taxon>
        <taxon>Paenibacillaceae</taxon>
        <taxon>Saccharibacillus</taxon>
    </lineage>
</organism>
<proteinExistence type="predicted"/>
<keyword evidence="2" id="KW-1185">Reference proteome</keyword>
<evidence type="ECO:0000313" key="2">
    <source>
        <dbReference type="Proteomes" id="UP001380953"/>
    </source>
</evidence>
<dbReference type="Proteomes" id="UP001380953">
    <property type="component" value="Unassembled WGS sequence"/>
</dbReference>
<evidence type="ECO:0000313" key="1">
    <source>
        <dbReference type="EMBL" id="MEJ8303675.1"/>
    </source>
</evidence>
<sequence>MKRKMLAIAVAASCLFAVQTQNAEAKSYPALLDNVLKGAVDAVDQTVVGVSDSVNHTVNGATGALEQTVSGTLNQTQQVVQDTLNATGQAAGGLLEPVTAPTANSVDNVVNTVDQVVKDANVIVNESVDIPLNTLPQVTGAVNGKAADPVGTLLEETGQTIKAVEQTVKNTTGNASGIVESVESVTEGTGTVIGGVVETVTEPVKEAVKPVTPKPSVPPIVPVKPKPTLPEKEPGKSESGTPVGEPTTSSPNDSTAAAQTPVPEKSSGVSSDASASQGGAQAALIGQVVNVESSATADSEPASFPENPEKTAQASAEPTAEPEPIVSAAGYALKDVEESVTESQDTASASNVSADIAEDGTDGLPANAATSEADSDRRQTSGNGNSALSASDSPGLEPTEKAAQKSPLAPREGRQPQAPIVPGLLSENAPARGSSGSSQSGSGSAGPQPPIAQLYTGFVPAIFDSSSRLKSTSDTEGSQWINAPPFSPPKQAPFLT</sequence>